<keyword evidence="5" id="KW-1015">Disulfide bond</keyword>
<dbReference type="GO" id="GO:0043296">
    <property type="term" value="C:apical junction complex"/>
    <property type="evidence" value="ECO:0007669"/>
    <property type="project" value="TreeGrafter"/>
</dbReference>
<name>A0A8D2DF29_SCIVU</name>
<evidence type="ECO:0000256" key="6">
    <source>
        <dbReference type="SAM" id="MobiDB-lite"/>
    </source>
</evidence>
<dbReference type="Ensembl" id="ENSSVLT00005026017.1">
    <property type="protein sequence ID" value="ENSSVLP00005023400.1"/>
    <property type="gene ID" value="ENSSVLG00005018540.1"/>
</dbReference>
<dbReference type="InterPro" id="IPR013106">
    <property type="entry name" value="Ig_V-set"/>
</dbReference>
<dbReference type="SMART" id="SM00406">
    <property type="entry name" value="IGv"/>
    <property type="match status" value="1"/>
</dbReference>
<feature type="domain" description="Ig-like" evidence="8">
    <location>
        <begin position="25"/>
        <end position="142"/>
    </location>
</feature>
<dbReference type="SUPFAM" id="SSF48726">
    <property type="entry name" value="Immunoglobulin"/>
    <property type="match status" value="3"/>
</dbReference>
<dbReference type="InterPro" id="IPR003599">
    <property type="entry name" value="Ig_sub"/>
</dbReference>
<dbReference type="GO" id="GO:0005925">
    <property type="term" value="C:focal adhesion"/>
    <property type="evidence" value="ECO:0007669"/>
    <property type="project" value="TreeGrafter"/>
</dbReference>
<dbReference type="GO" id="GO:0001675">
    <property type="term" value="P:acrosome assembly"/>
    <property type="evidence" value="ECO:0007669"/>
    <property type="project" value="TreeGrafter"/>
</dbReference>
<dbReference type="GO" id="GO:0002891">
    <property type="term" value="P:positive regulation of immunoglobulin mediated immune response"/>
    <property type="evidence" value="ECO:0007669"/>
    <property type="project" value="TreeGrafter"/>
</dbReference>
<dbReference type="SMART" id="SM00409">
    <property type="entry name" value="IG"/>
    <property type="match status" value="2"/>
</dbReference>
<dbReference type="InterPro" id="IPR013783">
    <property type="entry name" value="Ig-like_fold"/>
</dbReference>
<evidence type="ECO:0000256" key="4">
    <source>
        <dbReference type="ARBA" id="ARBA00023136"/>
    </source>
</evidence>
<evidence type="ECO:0000256" key="2">
    <source>
        <dbReference type="ARBA" id="ARBA00022692"/>
    </source>
</evidence>
<feature type="compositionally biased region" description="Basic and acidic residues" evidence="6">
    <location>
        <begin position="393"/>
        <end position="404"/>
    </location>
</feature>
<keyword evidence="3 7" id="KW-1133">Transmembrane helix</keyword>
<keyword evidence="4 7" id="KW-0472">Membrane</keyword>
<dbReference type="OrthoDB" id="6413693at2759"/>
<protein>
    <recommendedName>
        <fullName evidence="8">Ig-like domain-containing protein</fullName>
    </recommendedName>
</protein>
<evidence type="ECO:0000313" key="9">
    <source>
        <dbReference type="Ensembl" id="ENSSVLP00005023400.1"/>
    </source>
</evidence>
<evidence type="ECO:0000256" key="1">
    <source>
        <dbReference type="ARBA" id="ARBA00004479"/>
    </source>
</evidence>
<proteinExistence type="predicted"/>
<dbReference type="GO" id="GO:0007156">
    <property type="term" value="P:homophilic cell adhesion via plasma membrane adhesion molecules"/>
    <property type="evidence" value="ECO:0007669"/>
    <property type="project" value="TreeGrafter"/>
</dbReference>
<dbReference type="AlphaFoldDB" id="A0A8D2DF29"/>
<dbReference type="GO" id="GO:0005886">
    <property type="term" value="C:plasma membrane"/>
    <property type="evidence" value="ECO:0007669"/>
    <property type="project" value="TreeGrafter"/>
</dbReference>
<dbReference type="PANTHER" id="PTHR47387">
    <property type="entry name" value="NECTIN-2"/>
    <property type="match status" value="1"/>
</dbReference>
<dbReference type="Pfam" id="PF08205">
    <property type="entry name" value="C2-set_2"/>
    <property type="match status" value="1"/>
</dbReference>
<feature type="transmembrane region" description="Helical" evidence="7">
    <location>
        <begin position="348"/>
        <end position="373"/>
    </location>
</feature>
<organism evidence="9 10">
    <name type="scientific">Sciurus vulgaris</name>
    <name type="common">Eurasian red squirrel</name>
    <dbReference type="NCBI Taxonomy" id="55149"/>
    <lineage>
        <taxon>Eukaryota</taxon>
        <taxon>Metazoa</taxon>
        <taxon>Chordata</taxon>
        <taxon>Craniata</taxon>
        <taxon>Vertebrata</taxon>
        <taxon>Euteleostomi</taxon>
        <taxon>Mammalia</taxon>
        <taxon>Eutheria</taxon>
        <taxon>Euarchontoglires</taxon>
        <taxon>Glires</taxon>
        <taxon>Rodentia</taxon>
        <taxon>Sciuromorpha</taxon>
        <taxon>Sciuridae</taxon>
        <taxon>Sciurinae</taxon>
        <taxon>Sciurini</taxon>
        <taxon>Sciurus</taxon>
    </lineage>
</organism>
<feature type="domain" description="Ig-like" evidence="8">
    <location>
        <begin position="249"/>
        <end position="334"/>
    </location>
</feature>
<evidence type="ECO:0000313" key="10">
    <source>
        <dbReference type="Proteomes" id="UP000694564"/>
    </source>
</evidence>
<dbReference type="Gene3D" id="2.60.40.10">
    <property type="entry name" value="Immunoglobulins"/>
    <property type="match status" value="3"/>
</dbReference>
<evidence type="ECO:0000256" key="7">
    <source>
        <dbReference type="SAM" id="Phobius"/>
    </source>
</evidence>
<dbReference type="PANTHER" id="PTHR47387:SF2">
    <property type="entry name" value="PVR CELL ADHESION MOLECULE"/>
    <property type="match status" value="1"/>
</dbReference>
<dbReference type="PROSITE" id="PS50835">
    <property type="entry name" value="IG_LIKE"/>
    <property type="match status" value="3"/>
</dbReference>
<feature type="region of interest" description="Disordered" evidence="6">
    <location>
        <begin position="377"/>
        <end position="404"/>
    </location>
</feature>
<dbReference type="Pfam" id="PF07686">
    <property type="entry name" value="V-set"/>
    <property type="match status" value="1"/>
</dbReference>
<dbReference type="GO" id="GO:0002860">
    <property type="term" value="P:positive regulation of natural killer cell mediated cytotoxicity directed against tumor cell target"/>
    <property type="evidence" value="ECO:0007669"/>
    <property type="project" value="TreeGrafter"/>
</dbReference>
<feature type="region of interest" description="Disordered" evidence="6">
    <location>
        <begin position="1"/>
        <end position="23"/>
    </location>
</feature>
<dbReference type="GO" id="GO:0050862">
    <property type="term" value="P:positive regulation of T cell receptor signaling pathway"/>
    <property type="evidence" value="ECO:0007669"/>
    <property type="project" value="TreeGrafter"/>
</dbReference>
<evidence type="ECO:0000256" key="3">
    <source>
        <dbReference type="ARBA" id="ARBA00022989"/>
    </source>
</evidence>
<dbReference type="GO" id="GO:0046814">
    <property type="term" value="P:coreceptor-mediated virion attachment to host cell"/>
    <property type="evidence" value="ECO:0007669"/>
    <property type="project" value="TreeGrafter"/>
</dbReference>
<dbReference type="InterPro" id="IPR013162">
    <property type="entry name" value="CD80_C2-set"/>
</dbReference>
<dbReference type="GO" id="GO:0033005">
    <property type="term" value="P:positive regulation of mast cell activation"/>
    <property type="evidence" value="ECO:0007669"/>
    <property type="project" value="TreeGrafter"/>
</dbReference>
<reference evidence="9" key="2">
    <citation type="submission" date="2025-09" db="UniProtKB">
        <authorList>
            <consortium name="Ensembl"/>
        </authorList>
    </citation>
    <scope>IDENTIFICATION</scope>
</reference>
<keyword evidence="2 7" id="KW-0812">Transmembrane</keyword>
<dbReference type="InterPro" id="IPR007110">
    <property type="entry name" value="Ig-like_dom"/>
</dbReference>
<dbReference type="Proteomes" id="UP000694564">
    <property type="component" value="Chromosome 17"/>
</dbReference>
<dbReference type="GeneTree" id="ENSGT00940000162848"/>
<keyword evidence="10" id="KW-1185">Reference proteome</keyword>
<evidence type="ECO:0000256" key="5">
    <source>
        <dbReference type="ARBA" id="ARBA00023157"/>
    </source>
</evidence>
<evidence type="ECO:0000259" key="8">
    <source>
        <dbReference type="PROSITE" id="PS50835"/>
    </source>
</evidence>
<sequence length="404" mass="43307">AVGFQKPLDHSAPESPFINRALGPPSGTETVIVQAPAQVSGFLGNSLILPCLLKSSEPNVQVTQVTWMRRDPDGDFHSVAVFHPQRGSSLAEPERVEFVGVAADVLNASLRVSPLRVEDEASYTCQFATFPRGSRKAETRLRVLVRPNSTAEAKEVTLPPPTGQPVPMACCTSTRGRPPARVSWSSLLGGSANSTLVPEPASGTYTVISLFTLVPSSEADGRNVTCRVEHESLEEPVLLPVTLTVHYPPEVSISGYDGNWYVGQRNVTLNCEARGNPEPTGYDWNTTTGSLPSFAVAQGTQLLISTVDLSINTTTFICLVTNTLGTSQKEQTILVKGEESFSLRLSRVVTIAAAATAAIALLVVLLVVMLVFYPRQRGRPGESPPSRAQPPPARHEQAAPEPHS</sequence>
<dbReference type="GO" id="GO:0050839">
    <property type="term" value="F:cell adhesion molecule binding"/>
    <property type="evidence" value="ECO:0007669"/>
    <property type="project" value="TreeGrafter"/>
</dbReference>
<accession>A0A8D2DF29</accession>
<dbReference type="InterPro" id="IPR036179">
    <property type="entry name" value="Ig-like_dom_sf"/>
</dbReference>
<reference evidence="9" key="1">
    <citation type="submission" date="2025-08" db="UniProtKB">
        <authorList>
            <consortium name="Ensembl"/>
        </authorList>
    </citation>
    <scope>IDENTIFICATION</scope>
</reference>
<comment type="subcellular location">
    <subcellularLocation>
        <location evidence="1">Membrane</location>
        <topology evidence="1">Single-pass type I membrane protein</topology>
    </subcellularLocation>
</comment>
<dbReference type="FunFam" id="2.60.40.10:FF:000619">
    <property type="entry name" value="Nectin cell adhesion molecule 2"/>
    <property type="match status" value="1"/>
</dbReference>
<feature type="domain" description="Ig-like" evidence="8">
    <location>
        <begin position="147"/>
        <end position="244"/>
    </location>
</feature>
<dbReference type="InterPro" id="IPR052659">
    <property type="entry name" value="Nectin/PVR"/>
</dbReference>